<dbReference type="Gene3D" id="2.102.10.10">
    <property type="entry name" value="Rieske [2Fe-2S] iron-sulphur domain"/>
    <property type="match status" value="1"/>
</dbReference>
<gene>
    <name evidence="12" type="ORF">RND61_04945</name>
</gene>
<evidence type="ECO:0000256" key="4">
    <source>
        <dbReference type="ARBA" id="ARBA00022723"/>
    </source>
</evidence>
<dbReference type="SUPFAM" id="SSF50022">
    <property type="entry name" value="ISP domain"/>
    <property type="match status" value="1"/>
</dbReference>
<dbReference type="InterPro" id="IPR017941">
    <property type="entry name" value="Rieske_2Fe-2S"/>
</dbReference>
<evidence type="ECO:0000256" key="7">
    <source>
        <dbReference type="ARBA" id="ARBA00023157"/>
    </source>
</evidence>
<keyword evidence="3" id="KW-0001">2Fe-2S</keyword>
<dbReference type="InterPro" id="IPR036922">
    <property type="entry name" value="Rieske_2Fe-2S_sf"/>
</dbReference>
<evidence type="ECO:0000256" key="9">
    <source>
        <dbReference type="ARBA" id="ARBA00034078"/>
    </source>
</evidence>
<proteinExistence type="predicted"/>
<sequence length="235" mass="23628">MAASTARCAAPGPPRAGRPPPPGGGSSATPGPDPAAPSGGDRVARASARPPFRSARPGPGAGPGPGGGGLRRYRRVRTRRTDASPVPARPGAPMSGQPATRRTVLKGAALAGAAGLGAAACSTESKLGHARTPTPTAPVDLGTAAEVPVGGARLYREQRLLVHCPARGEYKAFSAQCTHAGCVLDKIEENEGNCPCHGSRFDVTTGKVLRGPATVPLPEVPVTVRDGKLIAGPQD</sequence>
<evidence type="ECO:0000313" key="13">
    <source>
        <dbReference type="Proteomes" id="UP001250181"/>
    </source>
</evidence>
<feature type="compositionally biased region" description="Pro residues" evidence="10">
    <location>
        <begin position="11"/>
        <end position="23"/>
    </location>
</feature>
<name>A0ABU3QFA3_9ACTN</name>
<dbReference type="EMBL" id="JAWCTQ010000004">
    <property type="protein sequence ID" value="MDT9681423.1"/>
    <property type="molecule type" value="Genomic_DNA"/>
</dbReference>
<evidence type="ECO:0000256" key="2">
    <source>
        <dbReference type="ARBA" id="ARBA00015816"/>
    </source>
</evidence>
<dbReference type="RefSeq" id="WP_315876617.1">
    <property type="nucleotide sequence ID" value="NZ_JAWCTQ010000004.1"/>
</dbReference>
<evidence type="ECO:0000313" key="12">
    <source>
        <dbReference type="EMBL" id="MDT9681423.1"/>
    </source>
</evidence>
<dbReference type="InterPro" id="IPR014349">
    <property type="entry name" value="Rieske_Fe-S_prot"/>
</dbReference>
<comment type="cofactor">
    <cofactor evidence="9">
        <name>[2Fe-2S] cluster</name>
        <dbReference type="ChEBI" id="CHEBI:190135"/>
    </cofactor>
</comment>
<keyword evidence="7" id="KW-1015">Disulfide bond</keyword>
<evidence type="ECO:0000256" key="1">
    <source>
        <dbReference type="ARBA" id="ARBA00002494"/>
    </source>
</evidence>
<feature type="region of interest" description="Disordered" evidence="10">
    <location>
        <begin position="1"/>
        <end position="99"/>
    </location>
</feature>
<dbReference type="InterPro" id="IPR005805">
    <property type="entry name" value="Rieske_Fe-S_prot_C"/>
</dbReference>
<dbReference type="Proteomes" id="UP001250181">
    <property type="component" value="Unassembled WGS sequence"/>
</dbReference>
<dbReference type="PANTHER" id="PTHR10134">
    <property type="entry name" value="CYTOCHROME B-C1 COMPLEX SUBUNIT RIESKE, MITOCHONDRIAL"/>
    <property type="match status" value="1"/>
</dbReference>
<keyword evidence="5" id="KW-0408">Iron</keyword>
<dbReference type="Pfam" id="PF00355">
    <property type="entry name" value="Rieske"/>
    <property type="match status" value="1"/>
</dbReference>
<evidence type="ECO:0000256" key="5">
    <source>
        <dbReference type="ARBA" id="ARBA00023004"/>
    </source>
</evidence>
<feature type="domain" description="Rieske" evidence="11">
    <location>
        <begin position="139"/>
        <end position="231"/>
    </location>
</feature>
<dbReference type="PROSITE" id="PS51296">
    <property type="entry name" value="RIESKE"/>
    <property type="match status" value="1"/>
</dbReference>
<evidence type="ECO:0000256" key="8">
    <source>
        <dbReference type="ARBA" id="ARBA00029586"/>
    </source>
</evidence>
<comment type="function">
    <text evidence="1">Iron-sulfur subunit of the cytochrome bc1 complex, an essential component of the respiratory electron transport chain required for ATP synthesis. The bc1 complex catalyzes the oxidation of menaquinol and the reduction of cytochrome c in the respiratory chain. The bc1 complex operates through a Q-cycle mechanism that couples electron transfer to generation of the proton gradient that drives ATP synthesis.</text>
</comment>
<feature type="compositionally biased region" description="Gly residues" evidence="10">
    <location>
        <begin position="59"/>
        <end position="70"/>
    </location>
</feature>
<keyword evidence="6" id="KW-0411">Iron-sulfur</keyword>
<reference evidence="12 13" key="1">
    <citation type="submission" date="2023-09" db="EMBL/GenBank/DDBJ databases">
        <title>Streptomyces sp. nov.: A antagonism against Alternaria gaisen Producing Streptochlin, Isolated from Tamarix root soil.</title>
        <authorList>
            <person name="Chen Y."/>
        </authorList>
    </citation>
    <scope>NUCLEOTIDE SEQUENCE [LARGE SCALE GENOMIC DNA]</scope>
    <source>
        <strain evidence="12 13">TRM76323</strain>
    </source>
</reference>
<evidence type="ECO:0000256" key="3">
    <source>
        <dbReference type="ARBA" id="ARBA00022714"/>
    </source>
</evidence>
<keyword evidence="13" id="KW-1185">Reference proteome</keyword>
<comment type="caution">
    <text evidence="12">The sequence shown here is derived from an EMBL/GenBank/DDBJ whole genome shotgun (WGS) entry which is preliminary data.</text>
</comment>
<organism evidence="12 13">
    <name type="scientific">Streptomyces tamarix</name>
    <dbReference type="NCBI Taxonomy" id="3078565"/>
    <lineage>
        <taxon>Bacteria</taxon>
        <taxon>Bacillati</taxon>
        <taxon>Actinomycetota</taxon>
        <taxon>Actinomycetes</taxon>
        <taxon>Kitasatosporales</taxon>
        <taxon>Streptomycetaceae</taxon>
        <taxon>Streptomyces</taxon>
    </lineage>
</organism>
<dbReference type="CDD" id="cd03467">
    <property type="entry name" value="Rieske"/>
    <property type="match status" value="1"/>
</dbReference>
<accession>A0ABU3QFA3</accession>
<evidence type="ECO:0000256" key="10">
    <source>
        <dbReference type="SAM" id="MobiDB-lite"/>
    </source>
</evidence>
<protein>
    <recommendedName>
        <fullName evidence="2">Cytochrome bc1 complex Rieske iron-sulfur subunit</fullName>
    </recommendedName>
    <alternativeName>
        <fullName evidence="8">Cytochrome bc1 reductase complex subunit QcrA</fullName>
    </alternativeName>
</protein>
<keyword evidence="4" id="KW-0479">Metal-binding</keyword>
<evidence type="ECO:0000256" key="6">
    <source>
        <dbReference type="ARBA" id="ARBA00023014"/>
    </source>
</evidence>
<feature type="compositionally biased region" description="Low complexity" evidence="10">
    <location>
        <begin position="36"/>
        <end position="58"/>
    </location>
</feature>
<evidence type="ECO:0000259" key="11">
    <source>
        <dbReference type="PROSITE" id="PS51296"/>
    </source>
</evidence>
<dbReference type="PRINTS" id="PR00162">
    <property type="entry name" value="RIESKE"/>
</dbReference>